<organism evidence="3">
    <name type="scientific">marine sediment metagenome</name>
    <dbReference type="NCBI Taxonomy" id="412755"/>
    <lineage>
        <taxon>unclassified sequences</taxon>
        <taxon>metagenomes</taxon>
        <taxon>ecological metagenomes</taxon>
    </lineage>
</organism>
<dbReference type="EMBL" id="LAZR01004107">
    <property type="protein sequence ID" value="KKN11709.1"/>
    <property type="molecule type" value="Genomic_DNA"/>
</dbReference>
<protein>
    <submittedName>
        <fullName evidence="3">Uncharacterized protein</fullName>
    </submittedName>
</protein>
<name>A0A0F9N154_9ZZZZ</name>
<evidence type="ECO:0000256" key="2">
    <source>
        <dbReference type="SAM" id="MobiDB-lite"/>
    </source>
</evidence>
<accession>A0A0F9N154</accession>
<evidence type="ECO:0000313" key="3">
    <source>
        <dbReference type="EMBL" id="KKN11709.1"/>
    </source>
</evidence>
<keyword evidence="1" id="KW-0175">Coiled coil</keyword>
<comment type="caution">
    <text evidence="3">The sequence shown here is derived from an EMBL/GenBank/DDBJ whole genome shotgun (WGS) entry which is preliminary data.</text>
</comment>
<gene>
    <name evidence="3" type="ORF">LCGC14_1023810</name>
</gene>
<proteinExistence type="predicted"/>
<feature type="compositionally biased region" description="Basic residues" evidence="2">
    <location>
        <begin position="248"/>
        <end position="257"/>
    </location>
</feature>
<feature type="region of interest" description="Disordered" evidence="2">
    <location>
        <begin position="210"/>
        <end position="257"/>
    </location>
</feature>
<dbReference type="AlphaFoldDB" id="A0A0F9N154"/>
<feature type="coiled-coil region" evidence="1">
    <location>
        <begin position="45"/>
        <end position="100"/>
    </location>
</feature>
<reference evidence="3" key="1">
    <citation type="journal article" date="2015" name="Nature">
        <title>Complex archaea that bridge the gap between prokaryotes and eukaryotes.</title>
        <authorList>
            <person name="Spang A."/>
            <person name="Saw J.H."/>
            <person name="Jorgensen S.L."/>
            <person name="Zaremba-Niedzwiedzka K."/>
            <person name="Martijn J."/>
            <person name="Lind A.E."/>
            <person name="van Eijk R."/>
            <person name="Schleper C."/>
            <person name="Guy L."/>
            <person name="Ettema T.J."/>
        </authorList>
    </citation>
    <scope>NUCLEOTIDE SEQUENCE</scope>
</reference>
<feature type="compositionally biased region" description="Basic and acidic residues" evidence="2">
    <location>
        <begin position="229"/>
        <end position="247"/>
    </location>
</feature>
<sequence length="257" mass="28873">MSKFLRTISFVCFEGDEVTTKNDITTKTEETFTQEQVNTFVADERRKMQTKQREMAAELETLKTNTALTGEERDTLQSRIDDLQSQYLSKEEQARQESEKSKSEQDKLLLDLTAERDHWSAQHSNLLIQTEITKSAADHKAFSVEQITALLAPKTRLTELLGDDGKPTGVLSPVVEFVDIDKDGKDITLNLSVEESVKRMKELERYGNLFEGSKKGGVGGSGSSGTSKGEPDMNELAKAKDQTEYRAQRAKNRTARK</sequence>
<evidence type="ECO:0000256" key="1">
    <source>
        <dbReference type="SAM" id="Coils"/>
    </source>
</evidence>